<dbReference type="AlphaFoldDB" id="A0A4R6UC28"/>
<dbReference type="PANTHER" id="PTHR43542:SF1">
    <property type="entry name" value="METHYLTRANSFERASE"/>
    <property type="match status" value="1"/>
</dbReference>
<protein>
    <submittedName>
        <fullName evidence="4">16S rRNA (Guanine(966)-N(2))-methyltransferase RsmD</fullName>
    </submittedName>
</protein>
<accession>A0A4R6UC28</accession>
<dbReference type="Pfam" id="PF03602">
    <property type="entry name" value="Cons_hypoth95"/>
    <property type="match status" value="1"/>
</dbReference>
<gene>
    <name evidence="4" type="ORF">EV213_102337</name>
</gene>
<dbReference type="CDD" id="cd02440">
    <property type="entry name" value="AdoMet_MTases"/>
    <property type="match status" value="1"/>
</dbReference>
<dbReference type="PIRSF" id="PIRSF004553">
    <property type="entry name" value="CHP00095"/>
    <property type="match status" value="1"/>
</dbReference>
<evidence type="ECO:0000256" key="1">
    <source>
        <dbReference type="ARBA" id="ARBA00022603"/>
    </source>
</evidence>
<keyword evidence="2 4" id="KW-0808">Transferase</keyword>
<dbReference type="InterPro" id="IPR029063">
    <property type="entry name" value="SAM-dependent_MTases_sf"/>
</dbReference>
<comment type="caution">
    <text evidence="4">The sequence shown here is derived from an EMBL/GenBank/DDBJ whole genome shotgun (WGS) entry which is preliminary data.</text>
</comment>
<name>A0A4R6UC28_9BACI</name>
<dbReference type="PANTHER" id="PTHR43542">
    <property type="entry name" value="METHYLTRANSFERASE"/>
    <property type="match status" value="1"/>
</dbReference>
<sequence length="183" mass="20333">MISGTAKGHPLKSVSGQGTRPTTDKIKESLFQKIGPYFDGGTALDLFAGSGGLGIEALSRGVEHCVFVDKDPLAIKTIHANVTKCKFETRAEIYRNEALRSLSVAAKNGTRFVLIFLDPPYHLSILPKALKKIDQEQLLDQGGLIVTEHDTDVSMPDKFDTFALWKREEYSRQTTMTLYRSTR</sequence>
<dbReference type="Gene3D" id="3.40.50.150">
    <property type="entry name" value="Vaccinia Virus protein VP39"/>
    <property type="match status" value="1"/>
</dbReference>
<dbReference type="SUPFAM" id="SSF53335">
    <property type="entry name" value="S-adenosyl-L-methionine-dependent methyltransferases"/>
    <property type="match status" value="1"/>
</dbReference>
<dbReference type="InterPro" id="IPR004398">
    <property type="entry name" value="RNA_MeTrfase_RsmD"/>
</dbReference>
<evidence type="ECO:0000313" key="4">
    <source>
        <dbReference type="EMBL" id="TDQ42305.1"/>
    </source>
</evidence>
<evidence type="ECO:0000256" key="3">
    <source>
        <dbReference type="SAM" id="MobiDB-lite"/>
    </source>
</evidence>
<dbReference type="GO" id="GO:0003676">
    <property type="term" value="F:nucleic acid binding"/>
    <property type="evidence" value="ECO:0007669"/>
    <property type="project" value="InterPro"/>
</dbReference>
<dbReference type="GO" id="GO:0008168">
    <property type="term" value="F:methyltransferase activity"/>
    <property type="evidence" value="ECO:0007669"/>
    <property type="project" value="UniProtKB-KW"/>
</dbReference>
<dbReference type="NCBIfam" id="TIGR00095">
    <property type="entry name" value="16S rRNA (guanine(966)-N(2))-methyltransferase RsmD"/>
    <property type="match status" value="1"/>
</dbReference>
<feature type="region of interest" description="Disordered" evidence="3">
    <location>
        <begin position="1"/>
        <end position="22"/>
    </location>
</feature>
<keyword evidence="1 4" id="KW-0489">Methyltransferase</keyword>
<evidence type="ECO:0000256" key="2">
    <source>
        <dbReference type="ARBA" id="ARBA00022679"/>
    </source>
</evidence>
<dbReference type="EMBL" id="SNYJ01000002">
    <property type="protein sequence ID" value="TDQ42305.1"/>
    <property type="molecule type" value="Genomic_DNA"/>
</dbReference>
<organism evidence="4 5">
    <name type="scientific">Aureibacillus halotolerans</name>
    <dbReference type="NCBI Taxonomy" id="1508390"/>
    <lineage>
        <taxon>Bacteria</taxon>
        <taxon>Bacillati</taxon>
        <taxon>Bacillota</taxon>
        <taxon>Bacilli</taxon>
        <taxon>Bacillales</taxon>
        <taxon>Bacillaceae</taxon>
        <taxon>Aureibacillus</taxon>
    </lineage>
</organism>
<dbReference type="InterPro" id="IPR002052">
    <property type="entry name" value="DNA_methylase_N6_adenine_CS"/>
</dbReference>
<reference evidence="4 5" key="1">
    <citation type="submission" date="2019-03" db="EMBL/GenBank/DDBJ databases">
        <title>Genomic Encyclopedia of Type Strains, Phase IV (KMG-IV): sequencing the most valuable type-strain genomes for metagenomic binning, comparative biology and taxonomic classification.</title>
        <authorList>
            <person name="Goeker M."/>
        </authorList>
    </citation>
    <scope>NUCLEOTIDE SEQUENCE [LARGE SCALE GENOMIC DNA]</scope>
    <source>
        <strain evidence="4 5">DSM 28697</strain>
    </source>
</reference>
<dbReference type="PROSITE" id="PS00092">
    <property type="entry name" value="N6_MTASE"/>
    <property type="match status" value="1"/>
</dbReference>
<proteinExistence type="predicted"/>
<dbReference type="Proteomes" id="UP000295632">
    <property type="component" value="Unassembled WGS sequence"/>
</dbReference>
<evidence type="ECO:0000313" key="5">
    <source>
        <dbReference type="Proteomes" id="UP000295632"/>
    </source>
</evidence>
<keyword evidence="5" id="KW-1185">Reference proteome</keyword>
<dbReference type="GO" id="GO:0031167">
    <property type="term" value="P:rRNA methylation"/>
    <property type="evidence" value="ECO:0007669"/>
    <property type="project" value="InterPro"/>
</dbReference>